<dbReference type="CDD" id="cd23659">
    <property type="entry name" value="USP_At3g01520-like"/>
    <property type="match status" value="1"/>
</dbReference>
<dbReference type="InterPro" id="IPR006016">
    <property type="entry name" value="UspA"/>
</dbReference>
<gene>
    <name evidence="2" type="ORF">F3Y22_tig00111027pilonHSYRG00449</name>
</gene>
<name>A0A6A2Z701_HIBSY</name>
<dbReference type="PRINTS" id="PR01438">
    <property type="entry name" value="UNVRSLSTRESS"/>
</dbReference>
<dbReference type="InterPro" id="IPR006015">
    <property type="entry name" value="Universal_stress_UspA"/>
</dbReference>
<feature type="domain" description="UspA" evidence="1">
    <location>
        <begin position="8"/>
        <end position="131"/>
    </location>
</feature>
<dbReference type="PANTHER" id="PTHR31964:SF113">
    <property type="entry name" value="USPA DOMAIN-CONTAINING PROTEIN"/>
    <property type="match status" value="1"/>
</dbReference>
<organism evidence="2 3">
    <name type="scientific">Hibiscus syriacus</name>
    <name type="common">Rose of Sharon</name>
    <dbReference type="NCBI Taxonomy" id="106335"/>
    <lineage>
        <taxon>Eukaryota</taxon>
        <taxon>Viridiplantae</taxon>
        <taxon>Streptophyta</taxon>
        <taxon>Embryophyta</taxon>
        <taxon>Tracheophyta</taxon>
        <taxon>Spermatophyta</taxon>
        <taxon>Magnoliopsida</taxon>
        <taxon>eudicotyledons</taxon>
        <taxon>Gunneridae</taxon>
        <taxon>Pentapetalae</taxon>
        <taxon>rosids</taxon>
        <taxon>malvids</taxon>
        <taxon>Malvales</taxon>
        <taxon>Malvaceae</taxon>
        <taxon>Malvoideae</taxon>
        <taxon>Hibiscus</taxon>
    </lineage>
</organism>
<evidence type="ECO:0000313" key="3">
    <source>
        <dbReference type="Proteomes" id="UP000436088"/>
    </source>
</evidence>
<protein>
    <submittedName>
        <fullName evidence="2">Acyl-CoA thioesterase</fullName>
    </submittedName>
</protein>
<comment type="caution">
    <text evidence="2">The sequence shown here is derived from an EMBL/GenBank/DDBJ whole genome shotgun (WGS) entry which is preliminary data.</text>
</comment>
<proteinExistence type="predicted"/>
<dbReference type="PANTHER" id="PTHR31964">
    <property type="entry name" value="ADENINE NUCLEOTIDE ALPHA HYDROLASES-LIKE SUPERFAMILY PROTEIN"/>
    <property type="match status" value="1"/>
</dbReference>
<reference evidence="2" key="1">
    <citation type="submission" date="2019-09" db="EMBL/GenBank/DDBJ databases">
        <title>Draft genome information of white flower Hibiscus syriacus.</title>
        <authorList>
            <person name="Kim Y.-M."/>
        </authorList>
    </citation>
    <scope>NUCLEOTIDE SEQUENCE [LARGE SCALE GENOMIC DNA]</scope>
    <source>
        <strain evidence="2">YM2019G1</strain>
    </source>
</reference>
<dbReference type="EMBL" id="VEPZ02001209">
    <property type="protein sequence ID" value="KAE8686902.1"/>
    <property type="molecule type" value="Genomic_DNA"/>
</dbReference>
<keyword evidence="3" id="KW-1185">Reference proteome</keyword>
<sequence>MEEGKTKKKVMVAIDESECSHYALHWALDNLRETISDSQLFIFNAQPLPTYLSASTYGAPPADLITTVQENQKKVALALLEKAKEICANHGVEAETMKEVGDPKEAICDAVEKLKIELLILGSNGRGAIQR</sequence>
<dbReference type="Proteomes" id="UP000436088">
    <property type="component" value="Unassembled WGS sequence"/>
</dbReference>
<dbReference type="Pfam" id="PF00582">
    <property type="entry name" value="Usp"/>
    <property type="match status" value="1"/>
</dbReference>
<dbReference type="SUPFAM" id="SSF52402">
    <property type="entry name" value="Adenine nucleotide alpha hydrolases-like"/>
    <property type="match status" value="1"/>
</dbReference>
<accession>A0A6A2Z701</accession>
<dbReference type="Gene3D" id="3.40.50.620">
    <property type="entry name" value="HUPs"/>
    <property type="match status" value="1"/>
</dbReference>
<dbReference type="AlphaFoldDB" id="A0A6A2Z701"/>
<evidence type="ECO:0000313" key="2">
    <source>
        <dbReference type="EMBL" id="KAE8686902.1"/>
    </source>
</evidence>
<evidence type="ECO:0000259" key="1">
    <source>
        <dbReference type="Pfam" id="PF00582"/>
    </source>
</evidence>
<dbReference type="InterPro" id="IPR014729">
    <property type="entry name" value="Rossmann-like_a/b/a_fold"/>
</dbReference>